<feature type="transmembrane region" description="Helical" evidence="5">
    <location>
        <begin position="223"/>
        <end position="240"/>
    </location>
</feature>
<keyword evidence="7" id="KW-1185">Reference proteome</keyword>
<dbReference type="InterPro" id="IPR037196">
    <property type="entry name" value="HSP90_C"/>
</dbReference>
<dbReference type="PROSITE" id="PS50042">
    <property type="entry name" value="CNMP_BINDING_3"/>
    <property type="match status" value="1"/>
</dbReference>
<dbReference type="GO" id="GO:0051082">
    <property type="term" value="F:unfolded protein binding"/>
    <property type="evidence" value="ECO:0007669"/>
    <property type="project" value="InterPro"/>
</dbReference>
<dbReference type="CDD" id="cd00038">
    <property type="entry name" value="CAP_ED"/>
    <property type="match status" value="1"/>
</dbReference>
<dbReference type="Gene3D" id="1.20.120.790">
    <property type="entry name" value="Heat shock protein 90, C-terminal domain"/>
    <property type="match status" value="1"/>
</dbReference>
<evidence type="ECO:0000256" key="5">
    <source>
        <dbReference type="SAM" id="Phobius"/>
    </source>
</evidence>
<dbReference type="SUPFAM" id="SSF81324">
    <property type="entry name" value="Voltage-gated potassium channels"/>
    <property type="match status" value="1"/>
</dbReference>
<sequence>MSLQRPVDHLTKIISDTPGKLARCLSSKVREFLKKKWERTHLSFWNKMVVISCVIAISLDPLFLYIPFIDEEKKCLGMDKKLRNVALILRSLTDITFLVRIGYQIYEDINKAYKEINKEKSEWELDLQMTLMRRDEIVSFAAILATTLQWGSLLIDLLSVFPTPQVLVVKGFYQMRGQRFLERRLVANFFLLSQYLPRIYLIISTSKELTGIIGIHIKALFNLFLYILASHVVGAFWYFFSIQRKTSCWYWACKKYNDHEGCMSTFYCDGDHNTSTANLTFFNEFCGIDVPDNTKLPFDYGIFLDSFKLGNMGHFPTKLCYSFWWGLKNLSNFGTSLTTSNYVWENLFAILISITGMLLFVYLIGNVQTYIHMKTKSDELRQKIKLKESDIEAWMAKKGIPDDMKKEIMSNIIPKLEELKDADLQNLFNVLPWYMQKSLKHVLGLNILSQVELLKETDDKVLKAMCDDLTPVTYGKDKIIIREGDRIDRMLLIIDGTVSFGPDSGATKQLEKGLVYGEELLKWASRNQHTFNEFEGKKLVSAAKEGLKLDESEDEAKKKEELKEKFEGLCKVVKDVLGDRVEKVVVSDRLTVLDYQHGKNHEGSSLEG</sequence>
<evidence type="ECO:0000256" key="4">
    <source>
        <dbReference type="ARBA" id="ARBA00023303"/>
    </source>
</evidence>
<evidence type="ECO:0000313" key="8">
    <source>
        <dbReference type="RefSeq" id="XP_021800861.1"/>
    </source>
</evidence>
<gene>
    <name evidence="8" type="primary">LOC110745092</name>
</gene>
<dbReference type="PANTHER" id="PTHR45651:SF68">
    <property type="entry name" value="ION TRANSPORT DOMAIN-CONTAINING PROTEIN"/>
    <property type="match status" value="1"/>
</dbReference>
<dbReference type="AlphaFoldDB" id="A0A6P5RJ52"/>
<dbReference type="KEGG" id="pavi:110745092"/>
<keyword evidence="3" id="KW-0813">Transport</keyword>
<keyword evidence="5" id="KW-1133">Transmembrane helix</keyword>
<dbReference type="SUPFAM" id="SSF51206">
    <property type="entry name" value="cAMP-binding domain-like"/>
    <property type="match status" value="1"/>
</dbReference>
<dbReference type="Gene3D" id="2.60.120.10">
    <property type="entry name" value="Jelly Rolls"/>
    <property type="match status" value="1"/>
</dbReference>
<protein>
    <submittedName>
        <fullName evidence="8">Cyclic nucleotide-gated ion channel 1-like</fullName>
    </submittedName>
</protein>
<dbReference type="InterPro" id="IPR014710">
    <property type="entry name" value="RmlC-like_jellyroll"/>
</dbReference>
<dbReference type="InterPro" id="IPR018490">
    <property type="entry name" value="cNMP-bd_dom_sf"/>
</dbReference>
<dbReference type="RefSeq" id="XP_021800861.1">
    <property type="nucleotide sequence ID" value="XM_021945169.1"/>
</dbReference>
<dbReference type="GO" id="GO:0016887">
    <property type="term" value="F:ATP hydrolysis activity"/>
    <property type="evidence" value="ECO:0007669"/>
    <property type="project" value="InterPro"/>
</dbReference>
<dbReference type="GeneID" id="110745092"/>
<feature type="transmembrane region" description="Helical" evidence="5">
    <location>
        <begin position="347"/>
        <end position="365"/>
    </location>
</feature>
<feature type="transmembrane region" description="Helical" evidence="5">
    <location>
        <begin position="185"/>
        <end position="203"/>
    </location>
</feature>
<dbReference type="GO" id="GO:0016020">
    <property type="term" value="C:membrane"/>
    <property type="evidence" value="ECO:0007669"/>
    <property type="project" value="UniProtKB-SubCell"/>
</dbReference>
<reference evidence="8" key="1">
    <citation type="submission" date="2025-08" db="UniProtKB">
        <authorList>
            <consortium name="RefSeq"/>
        </authorList>
    </citation>
    <scope>IDENTIFICATION</scope>
</reference>
<evidence type="ECO:0000259" key="6">
    <source>
        <dbReference type="PROSITE" id="PS50042"/>
    </source>
</evidence>
<feature type="domain" description="Cyclic nucleotide-binding" evidence="6">
    <location>
        <begin position="453"/>
        <end position="521"/>
    </location>
</feature>
<evidence type="ECO:0000256" key="2">
    <source>
        <dbReference type="ARBA" id="ARBA00023186"/>
    </source>
</evidence>
<keyword evidence="4" id="KW-0407">Ion channel</keyword>
<dbReference type="PANTHER" id="PTHR45651">
    <property type="entry name" value="CYCLIC NUCLEOTIDE-GATED ION CHANNEL 15-RELATED-RELATED"/>
    <property type="match status" value="1"/>
</dbReference>
<proteinExistence type="inferred from homology"/>
<dbReference type="InterPro" id="IPR001404">
    <property type="entry name" value="Hsp90_fam"/>
</dbReference>
<keyword evidence="3" id="KW-1071">Ligand-gated ion channel</keyword>
<dbReference type="Proteomes" id="UP000515124">
    <property type="component" value="Unplaced"/>
</dbReference>
<accession>A0A6P5RJ52</accession>
<evidence type="ECO:0000313" key="7">
    <source>
        <dbReference type="Proteomes" id="UP000515124"/>
    </source>
</evidence>
<dbReference type="GO" id="GO:0034220">
    <property type="term" value="P:monoatomic ion transmembrane transport"/>
    <property type="evidence" value="ECO:0007669"/>
    <property type="project" value="UniProtKB-KW"/>
</dbReference>
<comment type="similarity">
    <text evidence="1">Belongs to the heat shock protein 90 family.</text>
</comment>
<keyword evidence="5" id="KW-0472">Membrane</keyword>
<keyword evidence="5" id="KW-0812">Transmembrane</keyword>
<keyword evidence="3" id="KW-0406">Ion transport</keyword>
<evidence type="ECO:0000256" key="1">
    <source>
        <dbReference type="ARBA" id="ARBA00008239"/>
    </source>
</evidence>
<dbReference type="Pfam" id="PF00183">
    <property type="entry name" value="HSP90"/>
    <property type="match status" value="1"/>
</dbReference>
<dbReference type="GO" id="GO:0005524">
    <property type="term" value="F:ATP binding"/>
    <property type="evidence" value="ECO:0007669"/>
    <property type="project" value="InterPro"/>
</dbReference>
<keyword evidence="2" id="KW-0143">Chaperone</keyword>
<evidence type="ECO:0000256" key="3">
    <source>
        <dbReference type="ARBA" id="ARBA00023286"/>
    </source>
</evidence>
<feature type="transmembrane region" description="Helical" evidence="5">
    <location>
        <begin position="87"/>
        <end position="106"/>
    </location>
</feature>
<dbReference type="Gene3D" id="1.10.287.70">
    <property type="match status" value="1"/>
</dbReference>
<organism evidence="7 8">
    <name type="scientific">Prunus avium</name>
    <name type="common">Cherry</name>
    <name type="synonym">Cerasus avium</name>
    <dbReference type="NCBI Taxonomy" id="42229"/>
    <lineage>
        <taxon>Eukaryota</taxon>
        <taxon>Viridiplantae</taxon>
        <taxon>Streptophyta</taxon>
        <taxon>Embryophyta</taxon>
        <taxon>Tracheophyta</taxon>
        <taxon>Spermatophyta</taxon>
        <taxon>Magnoliopsida</taxon>
        <taxon>eudicotyledons</taxon>
        <taxon>Gunneridae</taxon>
        <taxon>Pentapetalae</taxon>
        <taxon>rosids</taxon>
        <taxon>fabids</taxon>
        <taxon>Rosales</taxon>
        <taxon>Rosaceae</taxon>
        <taxon>Amygdaloideae</taxon>
        <taxon>Amygdaleae</taxon>
        <taxon>Prunus</taxon>
    </lineage>
</organism>
<dbReference type="GO" id="GO:0140662">
    <property type="term" value="F:ATP-dependent protein folding chaperone"/>
    <property type="evidence" value="ECO:0007669"/>
    <property type="project" value="InterPro"/>
</dbReference>
<dbReference type="InterPro" id="IPR000595">
    <property type="entry name" value="cNMP-bd_dom"/>
</dbReference>
<name>A0A6P5RJ52_PRUAV</name>
<feature type="transmembrane region" description="Helical" evidence="5">
    <location>
        <begin position="44"/>
        <end position="66"/>
    </location>
</feature>